<dbReference type="EMBL" id="JAJKFT010000010">
    <property type="protein sequence ID" value="MCC9632026.1"/>
    <property type="molecule type" value="Genomic_DNA"/>
</dbReference>
<dbReference type="Proteomes" id="UP001139103">
    <property type="component" value="Unassembled WGS sequence"/>
</dbReference>
<gene>
    <name evidence="2" type="ORF">LOC68_26840</name>
</gene>
<keyword evidence="3" id="KW-1185">Reference proteome</keyword>
<dbReference type="AlphaFoldDB" id="A0A9X1MSM3"/>
<reference evidence="2" key="1">
    <citation type="submission" date="2021-11" db="EMBL/GenBank/DDBJ databases">
        <title>Genome sequence.</title>
        <authorList>
            <person name="Sun Q."/>
        </authorList>
    </citation>
    <scope>NUCLEOTIDE SEQUENCE</scope>
    <source>
        <strain evidence="2">JC732</strain>
    </source>
</reference>
<protein>
    <submittedName>
        <fullName evidence="2">Uncharacterized protein</fullName>
    </submittedName>
</protein>
<evidence type="ECO:0000256" key="1">
    <source>
        <dbReference type="SAM" id="Phobius"/>
    </source>
</evidence>
<sequence>MTDSPEENPFEPPAVAAKREKTESAFFKEWLVGTFFLFVLSTPLYLADLVAGFWANAFAIVVSLRSLIDLRRKQAAEYLQPGDVWMSLGASVLVVGAASVAGTLAFFIAGFAACNADLPKTEDTLKFYVIGIITSVAAIFCAVLYFLGPASVDTLRRRKLTQATLAPNDQGGESRETN</sequence>
<keyword evidence="1" id="KW-1133">Transmembrane helix</keyword>
<keyword evidence="1" id="KW-0472">Membrane</keyword>
<accession>A0A9X1MSM3</accession>
<comment type="caution">
    <text evidence="2">The sequence shown here is derived from an EMBL/GenBank/DDBJ whole genome shotgun (WGS) entry which is preliminary data.</text>
</comment>
<evidence type="ECO:0000313" key="3">
    <source>
        <dbReference type="Proteomes" id="UP001139103"/>
    </source>
</evidence>
<feature type="transmembrane region" description="Helical" evidence="1">
    <location>
        <begin position="88"/>
        <end position="113"/>
    </location>
</feature>
<name>A0A9X1MSM3_9BACT</name>
<keyword evidence="1" id="KW-0812">Transmembrane</keyword>
<dbReference type="RefSeq" id="WP_230224883.1">
    <property type="nucleotide sequence ID" value="NZ_JAJKFT010000010.1"/>
</dbReference>
<feature type="transmembrane region" description="Helical" evidence="1">
    <location>
        <begin position="51"/>
        <end position="68"/>
    </location>
</feature>
<evidence type="ECO:0000313" key="2">
    <source>
        <dbReference type="EMBL" id="MCC9632026.1"/>
    </source>
</evidence>
<feature type="transmembrane region" description="Helical" evidence="1">
    <location>
        <begin position="125"/>
        <end position="148"/>
    </location>
</feature>
<organism evidence="2 3">
    <name type="scientific">Blastopirellula sediminis</name>
    <dbReference type="NCBI Taxonomy" id="2894196"/>
    <lineage>
        <taxon>Bacteria</taxon>
        <taxon>Pseudomonadati</taxon>
        <taxon>Planctomycetota</taxon>
        <taxon>Planctomycetia</taxon>
        <taxon>Pirellulales</taxon>
        <taxon>Pirellulaceae</taxon>
        <taxon>Blastopirellula</taxon>
    </lineage>
</organism>
<proteinExistence type="predicted"/>